<protein>
    <recommendedName>
        <fullName evidence="4">Ankyrin repeat-containing protein</fullName>
    </recommendedName>
</protein>
<dbReference type="GeneID" id="115980425"/>
<gene>
    <name evidence="2" type="primary">LOC115980425</name>
</gene>
<dbReference type="RefSeq" id="XP_030958534.1">
    <property type="nucleotide sequence ID" value="XM_031102674.1"/>
</dbReference>
<proteinExistence type="predicted"/>
<dbReference type="InterPro" id="IPR036770">
    <property type="entry name" value="Ankyrin_rpt-contain_sf"/>
</dbReference>
<evidence type="ECO:0000313" key="2">
    <source>
        <dbReference type="EnsemblPlants" id="QL03p016731:mrna:CDS:1"/>
    </source>
</evidence>
<dbReference type="KEGG" id="qlo:115980425"/>
<reference evidence="2" key="2">
    <citation type="submission" date="2021-01" db="UniProtKB">
        <authorList>
            <consortium name="EnsemblPlants"/>
        </authorList>
    </citation>
    <scope>IDENTIFICATION</scope>
</reference>
<accession>A0A7N2L558</accession>
<dbReference type="OMA" id="INIYASW"/>
<dbReference type="Pfam" id="PF12796">
    <property type="entry name" value="Ank_2"/>
    <property type="match status" value="1"/>
</dbReference>
<dbReference type="Proteomes" id="UP000594261">
    <property type="component" value="Chromosome 3"/>
</dbReference>
<dbReference type="AlphaFoldDB" id="A0A7N2L558"/>
<dbReference type="Gramene" id="QL03p016731:mrna">
    <property type="protein sequence ID" value="QL03p016731:mrna:CDS:1"/>
    <property type="gene ID" value="QL03p016731"/>
</dbReference>
<dbReference type="Gene3D" id="1.25.40.20">
    <property type="entry name" value="Ankyrin repeat-containing domain"/>
    <property type="match status" value="2"/>
</dbReference>
<keyword evidence="1" id="KW-0040">ANK repeat</keyword>
<organism evidence="2 3">
    <name type="scientific">Quercus lobata</name>
    <name type="common">Valley oak</name>
    <dbReference type="NCBI Taxonomy" id="97700"/>
    <lineage>
        <taxon>Eukaryota</taxon>
        <taxon>Viridiplantae</taxon>
        <taxon>Streptophyta</taxon>
        <taxon>Embryophyta</taxon>
        <taxon>Tracheophyta</taxon>
        <taxon>Spermatophyta</taxon>
        <taxon>Magnoliopsida</taxon>
        <taxon>eudicotyledons</taxon>
        <taxon>Gunneridae</taxon>
        <taxon>Pentapetalae</taxon>
        <taxon>rosids</taxon>
        <taxon>fabids</taxon>
        <taxon>Fagales</taxon>
        <taxon>Fagaceae</taxon>
        <taxon>Quercus</taxon>
    </lineage>
</organism>
<dbReference type="SUPFAM" id="SSF48403">
    <property type="entry name" value="Ankyrin repeat"/>
    <property type="match status" value="1"/>
</dbReference>
<evidence type="ECO:0000256" key="1">
    <source>
        <dbReference type="PROSITE-ProRule" id="PRU00023"/>
    </source>
</evidence>
<name>A0A7N2L558_QUELO</name>
<dbReference type="PANTHER" id="PTHR24121:SF22">
    <property type="entry name" value="PROTEIN ACCELERATED CELL DEATH 6-LIKE"/>
    <property type="match status" value="1"/>
</dbReference>
<dbReference type="SMART" id="SM00248">
    <property type="entry name" value="ANK"/>
    <property type="match status" value="4"/>
</dbReference>
<dbReference type="EMBL" id="LRBV02000003">
    <property type="status" value="NOT_ANNOTATED_CDS"/>
    <property type="molecule type" value="Genomic_DNA"/>
</dbReference>
<dbReference type="Gramene" id="QL03p016676:mrna">
    <property type="protein sequence ID" value="QL03p016676:mrna:CDS:1"/>
    <property type="gene ID" value="QL03p016676"/>
</dbReference>
<dbReference type="PROSITE" id="PS50088">
    <property type="entry name" value="ANK_REPEAT"/>
    <property type="match status" value="1"/>
</dbReference>
<dbReference type="InterPro" id="IPR002110">
    <property type="entry name" value="Ankyrin_rpt"/>
</dbReference>
<dbReference type="EnsemblPlants" id="QL03p016731:mrna">
    <property type="protein sequence ID" value="QL03p016731:mrna:CDS:1"/>
    <property type="gene ID" value="QL03p016731"/>
</dbReference>
<evidence type="ECO:0000313" key="3">
    <source>
        <dbReference type="Proteomes" id="UP000594261"/>
    </source>
</evidence>
<reference evidence="2 3" key="1">
    <citation type="journal article" date="2016" name="G3 (Bethesda)">
        <title>First Draft Assembly and Annotation of the Genome of a California Endemic Oak Quercus lobata Nee (Fagaceae).</title>
        <authorList>
            <person name="Sork V.L."/>
            <person name="Fitz-Gibbon S.T."/>
            <person name="Puiu D."/>
            <person name="Crepeau M."/>
            <person name="Gugger P.F."/>
            <person name="Sherman R."/>
            <person name="Stevens K."/>
            <person name="Langley C.H."/>
            <person name="Pellegrini M."/>
            <person name="Salzberg S.L."/>
        </authorList>
    </citation>
    <scope>NUCLEOTIDE SEQUENCE [LARGE SCALE GENOMIC DNA]</scope>
    <source>
        <strain evidence="2 3">cv. SW786</strain>
    </source>
</reference>
<dbReference type="EnsemblPlants" id="QL03p016676:mrna">
    <property type="protein sequence ID" value="QL03p016676:mrna:CDS:1"/>
    <property type="gene ID" value="QL03p016676"/>
</dbReference>
<feature type="repeat" description="ANK" evidence="1">
    <location>
        <begin position="74"/>
        <end position="107"/>
    </location>
</feature>
<keyword evidence="3" id="KW-1185">Reference proteome</keyword>
<dbReference type="PANTHER" id="PTHR24121">
    <property type="entry name" value="NO MECHANORECEPTOR POTENTIAL C, ISOFORM D-RELATED"/>
    <property type="match status" value="1"/>
</dbReference>
<evidence type="ECO:0008006" key="4">
    <source>
        <dbReference type="Google" id="ProtNLM"/>
    </source>
</evidence>
<sequence length="214" mass="23896">MEEGRQYTMNPDVYRAASIGNSSFFEKLTDPSTLLQLTTEKNTVLHVALQFEKFNIVEELVRLRPSLVHEKNSKGNTPLHVAVRWTGASSTVKLIIQKAKDQRDVEAGGQQLLSMVNEDGDPALQVAVQYDSDDEFEIVRELMKEDPKLAKHVNNAGESALFLAMDRENYKMARYIPSAALDNCSYAGRHGMNILHALVLHTNCCKCCSIQPAS</sequence>
<dbReference type="OrthoDB" id="1847170at2759"/>